<evidence type="ECO:0000313" key="1">
    <source>
        <dbReference type="EMBL" id="KAI9909366.1"/>
    </source>
</evidence>
<reference evidence="1 2" key="1">
    <citation type="journal article" date="2022" name="bioRxiv">
        <title>The genome of the oomycete Peronosclerospora sorghi, a cosmopolitan pathogen of maize and sorghum, is inflated with dispersed pseudogenes.</title>
        <authorList>
            <person name="Fletcher K."/>
            <person name="Martin F."/>
            <person name="Isakeit T."/>
            <person name="Cavanaugh K."/>
            <person name="Magill C."/>
            <person name="Michelmore R."/>
        </authorList>
    </citation>
    <scope>NUCLEOTIDE SEQUENCE [LARGE SCALE GENOMIC DNA]</scope>
    <source>
        <strain evidence="1">P6</strain>
    </source>
</reference>
<comment type="caution">
    <text evidence="1">The sequence shown here is derived from an EMBL/GenBank/DDBJ whole genome shotgun (WGS) entry which is preliminary data.</text>
</comment>
<proteinExistence type="predicted"/>
<keyword evidence="2" id="KW-1185">Reference proteome</keyword>
<sequence length="135" mass="14275">MEAKQDALVDVIRAIVGPRDMSREHILAIIKQAGDDTNKAVDLFFQTEAANGIAPKDVHSFFTAGGFALTHANSVTDIACVELVKVEEIDPEAAQAGLTKYQAQLASAPEGSEEKLNAQIVVETHAAMVAAVSSN</sequence>
<evidence type="ECO:0000313" key="2">
    <source>
        <dbReference type="Proteomes" id="UP001163321"/>
    </source>
</evidence>
<organism evidence="1 2">
    <name type="scientific">Peronosclerospora sorghi</name>
    <dbReference type="NCBI Taxonomy" id="230839"/>
    <lineage>
        <taxon>Eukaryota</taxon>
        <taxon>Sar</taxon>
        <taxon>Stramenopiles</taxon>
        <taxon>Oomycota</taxon>
        <taxon>Peronosporomycetes</taxon>
        <taxon>Peronosporales</taxon>
        <taxon>Peronosporaceae</taxon>
        <taxon>Peronosclerospora</taxon>
    </lineage>
</organism>
<gene>
    <name evidence="1" type="ORF">PsorP6_015037</name>
</gene>
<name>A0ACC0VV74_9STRA</name>
<dbReference type="Proteomes" id="UP001163321">
    <property type="component" value="Chromosome 7"/>
</dbReference>
<dbReference type="EMBL" id="CM047586">
    <property type="protein sequence ID" value="KAI9909366.1"/>
    <property type="molecule type" value="Genomic_DNA"/>
</dbReference>
<protein>
    <submittedName>
        <fullName evidence="1">Uncharacterized protein</fullName>
    </submittedName>
</protein>
<accession>A0ACC0VV74</accession>